<protein>
    <submittedName>
        <fullName evidence="1">IMP dehydrogenase/GMP reductase, putative</fullName>
    </submittedName>
</protein>
<organism evidence="1">
    <name type="scientific">Medicago truncatula</name>
    <name type="common">Barrel medic</name>
    <name type="synonym">Medicago tribuloides</name>
    <dbReference type="NCBI Taxonomy" id="3880"/>
    <lineage>
        <taxon>Eukaryota</taxon>
        <taxon>Viridiplantae</taxon>
        <taxon>Streptophyta</taxon>
        <taxon>Embryophyta</taxon>
        <taxon>Tracheophyta</taxon>
        <taxon>Spermatophyta</taxon>
        <taxon>Magnoliopsida</taxon>
        <taxon>eudicotyledons</taxon>
        <taxon>Gunneridae</taxon>
        <taxon>Pentapetalae</taxon>
        <taxon>rosids</taxon>
        <taxon>fabids</taxon>
        <taxon>Fabales</taxon>
        <taxon>Fabaceae</taxon>
        <taxon>Papilionoideae</taxon>
        <taxon>50 kb inversion clade</taxon>
        <taxon>NPAAA clade</taxon>
        <taxon>Hologalegina</taxon>
        <taxon>IRL clade</taxon>
        <taxon>Trifolieae</taxon>
        <taxon>Medicago</taxon>
    </lineage>
</organism>
<evidence type="ECO:0000313" key="1">
    <source>
        <dbReference type="EMBL" id="ABE93035.1"/>
    </source>
</evidence>
<dbReference type="EMBL" id="AC136139">
    <property type="protein sequence ID" value="ABE93035.1"/>
    <property type="molecule type" value="Genomic_DNA"/>
</dbReference>
<dbReference type="AlphaFoldDB" id="Q1STQ4"/>
<name>Q1STQ4_MEDTR</name>
<accession>Q1STQ4</accession>
<reference evidence="1" key="2">
    <citation type="submission" date="2007-04" db="EMBL/GenBank/DDBJ databases">
        <authorList>
            <consortium name="The International Medicago Genome Annotation Group"/>
        </authorList>
    </citation>
    <scope>NUCLEOTIDE SEQUENCE</scope>
</reference>
<reference evidence="1" key="1">
    <citation type="submission" date="2006-03" db="EMBL/GenBank/DDBJ databases">
        <authorList>
            <person name="Shaull S."/>
            <person name="Lin S."/>
            <person name="Dixon R."/>
            <person name="May G."/>
            <person name="Sumner L."/>
            <person name="Gonzales B."/>
            <person name="Cook D."/>
            <person name="Kim D."/>
            <person name="Roe B.A."/>
        </authorList>
    </citation>
    <scope>NUCLEOTIDE SEQUENCE</scope>
</reference>
<sequence>MCGDRRVYRHLPERVLRQYGYVQSVPRHPSDVVELSPTQIVQDFVDFRTHTLKAVDWDIPRPPNEKQIIAEQWERYEARSSPDIYDMVSGVVAYSDAQMGLEEVMSPQQWFQAMSHVKEQITPILARRRGHMPRRGH</sequence>
<gene>
    <name evidence="1" type="ORF">MtrDRAFT_AC136139g7v2</name>
</gene>
<proteinExistence type="predicted"/>